<dbReference type="PANTHER" id="PTHR39203:SF1">
    <property type="entry name" value="CYTOPLASMIC PROTEIN"/>
    <property type="match status" value="1"/>
</dbReference>
<dbReference type="RefSeq" id="WP_284303855.1">
    <property type="nucleotide sequence ID" value="NZ_BSUO01000001.1"/>
</dbReference>
<dbReference type="PANTHER" id="PTHR39203">
    <property type="entry name" value="CYTOPLASMIC PROTEIN-RELATED"/>
    <property type="match status" value="1"/>
</dbReference>
<proteinExistence type="predicted"/>
<dbReference type="InterPro" id="IPR009326">
    <property type="entry name" value="DUF984"/>
</dbReference>
<dbReference type="InterPro" id="IPR015947">
    <property type="entry name" value="PUA-like_sf"/>
</dbReference>
<keyword evidence="4" id="KW-1185">Reference proteome</keyword>
<feature type="region of interest" description="Disordered" evidence="1">
    <location>
        <begin position="1"/>
        <end position="27"/>
    </location>
</feature>
<dbReference type="EMBL" id="BSUO01000001">
    <property type="protein sequence ID" value="GMA40098.1"/>
    <property type="molecule type" value="Genomic_DNA"/>
</dbReference>
<evidence type="ECO:0000256" key="1">
    <source>
        <dbReference type="SAM" id="MobiDB-lite"/>
    </source>
</evidence>
<sequence>MSEHPASEQGRGAPRPEQSDVPENPEVEAFWLDARIRARLNPASGYFGPGVTESLPPPAWSFGATPEQAHELLDLVLSGRKHATSSALWDYEAVGESLPEAGDLSIVLDGAGHPRALIATTDVRIVPFDEVDDEHAAAEGEGDLSLRYWREAHEGFFRANAEHGRGFSEQMPVVLERFELLVPTRAER</sequence>
<feature type="domain" description="ASCH" evidence="2">
    <location>
        <begin position="60"/>
        <end position="182"/>
    </location>
</feature>
<accession>A0ABQ6ITU7</accession>
<evidence type="ECO:0000259" key="2">
    <source>
        <dbReference type="SMART" id="SM01022"/>
    </source>
</evidence>
<organism evidence="3 4">
    <name type="scientific">Mobilicoccus caccae</name>
    <dbReference type="NCBI Taxonomy" id="1859295"/>
    <lineage>
        <taxon>Bacteria</taxon>
        <taxon>Bacillati</taxon>
        <taxon>Actinomycetota</taxon>
        <taxon>Actinomycetes</taxon>
        <taxon>Micrococcales</taxon>
        <taxon>Dermatophilaceae</taxon>
        <taxon>Mobilicoccus</taxon>
    </lineage>
</organism>
<dbReference type="CDD" id="cd06553">
    <property type="entry name" value="ASCH_Ef3133_like"/>
    <property type="match status" value="1"/>
</dbReference>
<dbReference type="Gene3D" id="3.10.400.10">
    <property type="entry name" value="Sulfate adenylyltransferase"/>
    <property type="match status" value="1"/>
</dbReference>
<evidence type="ECO:0000313" key="4">
    <source>
        <dbReference type="Proteomes" id="UP001157126"/>
    </source>
</evidence>
<dbReference type="Proteomes" id="UP001157126">
    <property type="component" value="Unassembled WGS sequence"/>
</dbReference>
<comment type="caution">
    <text evidence="3">The sequence shown here is derived from an EMBL/GenBank/DDBJ whole genome shotgun (WGS) entry which is preliminary data.</text>
</comment>
<dbReference type="SMART" id="SM01022">
    <property type="entry name" value="ASCH"/>
    <property type="match status" value="1"/>
</dbReference>
<gene>
    <name evidence="3" type="ORF">GCM10025883_21430</name>
</gene>
<dbReference type="Pfam" id="PF04266">
    <property type="entry name" value="ASCH"/>
    <property type="match status" value="1"/>
</dbReference>
<dbReference type="SUPFAM" id="SSF88697">
    <property type="entry name" value="PUA domain-like"/>
    <property type="match status" value="1"/>
</dbReference>
<name>A0ABQ6ITU7_9MICO</name>
<dbReference type="InterPro" id="IPR007374">
    <property type="entry name" value="ASCH_domain"/>
</dbReference>
<reference evidence="4" key="1">
    <citation type="journal article" date="2019" name="Int. J. Syst. Evol. Microbiol.">
        <title>The Global Catalogue of Microorganisms (GCM) 10K type strain sequencing project: providing services to taxonomists for standard genome sequencing and annotation.</title>
        <authorList>
            <consortium name="The Broad Institute Genomics Platform"/>
            <consortium name="The Broad Institute Genome Sequencing Center for Infectious Disease"/>
            <person name="Wu L."/>
            <person name="Ma J."/>
        </authorList>
    </citation>
    <scope>NUCLEOTIDE SEQUENCE [LARGE SCALE GENOMIC DNA]</scope>
    <source>
        <strain evidence="4">NBRC 113072</strain>
    </source>
</reference>
<protein>
    <recommendedName>
        <fullName evidence="2">ASCH domain-containing protein</fullName>
    </recommendedName>
</protein>
<evidence type="ECO:0000313" key="3">
    <source>
        <dbReference type="EMBL" id="GMA40098.1"/>
    </source>
</evidence>